<dbReference type="HOGENOM" id="CLU_924357_0_0_1"/>
<name>A0A067MAG9_BOTB1</name>
<evidence type="ECO:0000256" key="1">
    <source>
        <dbReference type="SAM" id="MobiDB-lite"/>
    </source>
</evidence>
<feature type="region of interest" description="Disordered" evidence="1">
    <location>
        <begin position="159"/>
        <end position="191"/>
    </location>
</feature>
<organism evidence="2 3">
    <name type="scientific">Botryobasidium botryosum (strain FD-172 SS1)</name>
    <dbReference type="NCBI Taxonomy" id="930990"/>
    <lineage>
        <taxon>Eukaryota</taxon>
        <taxon>Fungi</taxon>
        <taxon>Dikarya</taxon>
        <taxon>Basidiomycota</taxon>
        <taxon>Agaricomycotina</taxon>
        <taxon>Agaricomycetes</taxon>
        <taxon>Cantharellales</taxon>
        <taxon>Botryobasidiaceae</taxon>
        <taxon>Botryobasidium</taxon>
    </lineage>
</organism>
<dbReference type="InParanoid" id="A0A067MAG9"/>
<protein>
    <submittedName>
        <fullName evidence="2">Uncharacterized protein</fullName>
    </submittedName>
</protein>
<feature type="compositionally biased region" description="Low complexity" evidence="1">
    <location>
        <begin position="159"/>
        <end position="169"/>
    </location>
</feature>
<reference evidence="3" key="1">
    <citation type="journal article" date="2014" name="Proc. Natl. Acad. Sci. U.S.A.">
        <title>Extensive sampling of basidiomycete genomes demonstrates inadequacy of the white-rot/brown-rot paradigm for wood decay fungi.</title>
        <authorList>
            <person name="Riley R."/>
            <person name="Salamov A.A."/>
            <person name="Brown D.W."/>
            <person name="Nagy L.G."/>
            <person name="Floudas D."/>
            <person name="Held B.W."/>
            <person name="Levasseur A."/>
            <person name="Lombard V."/>
            <person name="Morin E."/>
            <person name="Otillar R."/>
            <person name="Lindquist E.A."/>
            <person name="Sun H."/>
            <person name="LaButti K.M."/>
            <person name="Schmutz J."/>
            <person name="Jabbour D."/>
            <person name="Luo H."/>
            <person name="Baker S.E."/>
            <person name="Pisabarro A.G."/>
            <person name="Walton J.D."/>
            <person name="Blanchette R.A."/>
            <person name="Henrissat B."/>
            <person name="Martin F."/>
            <person name="Cullen D."/>
            <person name="Hibbett D.S."/>
            <person name="Grigoriev I.V."/>
        </authorList>
    </citation>
    <scope>NUCLEOTIDE SEQUENCE [LARGE SCALE GENOMIC DNA]</scope>
    <source>
        <strain evidence="3">FD-172 SS1</strain>
    </source>
</reference>
<keyword evidence="3" id="KW-1185">Reference proteome</keyword>
<dbReference type="STRING" id="930990.A0A067MAG9"/>
<evidence type="ECO:0000313" key="3">
    <source>
        <dbReference type="Proteomes" id="UP000027195"/>
    </source>
</evidence>
<evidence type="ECO:0000313" key="2">
    <source>
        <dbReference type="EMBL" id="KDQ12574.1"/>
    </source>
</evidence>
<proteinExistence type="predicted"/>
<dbReference type="OrthoDB" id="2999926at2759"/>
<sequence>MPAPPVIIEKLKAKYALKVSHPQYSTQTLEQNIYRKRRQLKKAGAGIGSGLAFAPLTGGVSLVGSAYSSVAFTRARFKLSMLEAEWQRRGLPPLPPLFPQTGPNSAAPYPNAAPAEFGGGYHTPGTPTINQHGYNGTNPHFAGNGTGMQGYNAATLPLSTKKSKSTSTPARRHFSHSQPSLSGVGPPPMQSYPYPPTPTQFFDNKGRTDVVAYSHPQPMAAAAQVSYDGNPGYGPPPSYSSPYNINTAGMGTGTMGAANRGQWVNTQPQQYGSWAPQQSPVALQLPPRCAFQFPPCLSLHV</sequence>
<accession>A0A067MAG9</accession>
<dbReference type="AlphaFoldDB" id="A0A067MAG9"/>
<gene>
    <name evidence="2" type="ORF">BOTBODRAFT_176262</name>
</gene>
<dbReference type="Proteomes" id="UP000027195">
    <property type="component" value="Unassembled WGS sequence"/>
</dbReference>
<dbReference type="EMBL" id="KL198049">
    <property type="protein sequence ID" value="KDQ12574.1"/>
    <property type="molecule type" value="Genomic_DNA"/>
</dbReference>